<dbReference type="InterPro" id="IPR015800">
    <property type="entry name" value="Cu_amine_oxidase_N2"/>
</dbReference>
<dbReference type="GO" id="GO:0009308">
    <property type="term" value="P:amine metabolic process"/>
    <property type="evidence" value="ECO:0007669"/>
    <property type="project" value="UniProtKB-UniRule"/>
</dbReference>
<keyword evidence="10" id="KW-0732">Signal</keyword>
<keyword evidence="2 8" id="KW-0479">Metal-binding</keyword>
<evidence type="ECO:0000256" key="1">
    <source>
        <dbReference type="ARBA" id="ARBA00007983"/>
    </source>
</evidence>
<feature type="domain" description="Copper amine oxidase N3-terminal" evidence="13">
    <location>
        <begin position="132"/>
        <end position="230"/>
    </location>
</feature>
<evidence type="ECO:0000256" key="6">
    <source>
        <dbReference type="PIRSR" id="PIRSR600269-50"/>
    </source>
</evidence>
<evidence type="ECO:0000313" key="15">
    <source>
        <dbReference type="Proteomes" id="UP000318437"/>
    </source>
</evidence>
<dbReference type="AlphaFoldDB" id="A0A5C6CD75"/>
<proteinExistence type="inferred from homology"/>
<dbReference type="InterPro" id="IPR000269">
    <property type="entry name" value="Cu_amine_oxidase"/>
</dbReference>
<dbReference type="GO" id="GO:0048038">
    <property type="term" value="F:quinone binding"/>
    <property type="evidence" value="ECO:0007669"/>
    <property type="project" value="InterPro"/>
</dbReference>
<dbReference type="GO" id="GO:0008131">
    <property type="term" value="F:primary methylamine oxidase activity"/>
    <property type="evidence" value="ECO:0007669"/>
    <property type="project" value="InterPro"/>
</dbReference>
<dbReference type="InterPro" id="IPR015802">
    <property type="entry name" value="Cu_amine_oxidase_N3"/>
</dbReference>
<organism evidence="14 15">
    <name type="scientific">Bythopirellula polymerisocia</name>
    <dbReference type="NCBI Taxonomy" id="2528003"/>
    <lineage>
        <taxon>Bacteria</taxon>
        <taxon>Pseudomonadati</taxon>
        <taxon>Planctomycetota</taxon>
        <taxon>Planctomycetia</taxon>
        <taxon>Pirellulales</taxon>
        <taxon>Lacipirellulaceae</taxon>
        <taxon>Bythopirellula</taxon>
    </lineage>
</organism>
<dbReference type="PROSITE" id="PS01165">
    <property type="entry name" value="COPPER_AMINE_OXID_2"/>
    <property type="match status" value="1"/>
</dbReference>
<dbReference type="Proteomes" id="UP000318437">
    <property type="component" value="Unassembled WGS sequence"/>
</dbReference>
<feature type="domain" description="Copper amine oxidase N2-terminal" evidence="12">
    <location>
        <begin position="42"/>
        <end position="125"/>
    </location>
</feature>
<name>A0A5C6CD75_9BACT</name>
<dbReference type="EC" id="1.4.3.-" evidence="8"/>
<sequence length="679" mass="75177" precursor="true">MKFAIPNALAALLLLLPAGCAPTQSANAVVPDDTWKEQTPMHPLDPLTYAEIQAAVDALRSADRYADGMFLPTLVLREPSKDSLRAWTPGAPMEREAFAVVLDRKNNRKSEAVIDLNTSTVTSWTEIPGGHPNVMVDEFNGVPEIVKADPTWCAAMAKRGITDVSKVHVDTWAAGVLPTEGAEPGARLCRALAFYRGEGQNAYARPIEGVVAVVDVGLGKVVQVVDTGVRPISKKASEFDAASLGPPRTDLKPLTIEQPEGPSFEIDGHHVRWQNWRFRFAMHPREGLVLHTVGYEDGGKLRSILHRASISEMIVPYGDPDPNWYWRAAFDEGEYGLGRLSNELQEGLDAPDNARFVDIVLAGETGVPELRHNAVAMFERDGGILWKHYDEVAEQNYVRRRRDLVLLYTVTVGNYDYFIKWIFHQDGTLEARAEASGILLAKGAPQESCQTCIAAAKGKPVEGDERFGTLVDHQVIAPIHQHFFSIRLDFDIDGPQNSVAEVNVSSLPVGPGNPQLNGFQVEKTPLTSELRARRDINLDSHRHWRVYNPGVMTALGHYPSYLLVPGENSVPYVHPEGSARKRAAFMEHHFWATAYRPEEIYASGSHPNQNPASEGMPKWASDDESLENRDLVVWYTMGLTHVPRPEEWPIMPTAGVGFKLVPMSFFTENPALDVPEEGN</sequence>
<dbReference type="NCBIfam" id="NF008559">
    <property type="entry name" value="PRK11504.1"/>
    <property type="match status" value="1"/>
</dbReference>
<feature type="domain" description="Copper amine oxidase catalytic" evidence="11">
    <location>
        <begin position="255"/>
        <end position="672"/>
    </location>
</feature>
<dbReference type="OrthoDB" id="9772590at2"/>
<accession>A0A5C6CD75</accession>
<evidence type="ECO:0000256" key="5">
    <source>
        <dbReference type="ARBA" id="ARBA00023008"/>
    </source>
</evidence>
<dbReference type="EMBL" id="SJPS01000007">
    <property type="protein sequence ID" value="TWU22803.1"/>
    <property type="molecule type" value="Genomic_DNA"/>
</dbReference>
<dbReference type="InterPro" id="IPR015798">
    <property type="entry name" value="Cu_amine_oxidase_C"/>
</dbReference>
<evidence type="ECO:0000256" key="2">
    <source>
        <dbReference type="ARBA" id="ARBA00022723"/>
    </source>
</evidence>
<gene>
    <name evidence="14" type="primary">maoI</name>
    <name evidence="14" type="ORF">Pla144_42640</name>
</gene>
<comment type="cofactor">
    <cofactor evidence="8">
        <name>Cu cation</name>
        <dbReference type="ChEBI" id="CHEBI:23378"/>
    </cofactor>
    <text evidence="8">Contains 1 topaquinone per subunit.</text>
</comment>
<feature type="region of interest" description="Disordered" evidence="9">
    <location>
        <begin position="602"/>
        <end position="622"/>
    </location>
</feature>
<evidence type="ECO:0000256" key="4">
    <source>
        <dbReference type="ARBA" id="ARBA00023002"/>
    </source>
</evidence>
<feature type="modified residue" description="2',4',5'-topaquinone" evidence="7">
    <location>
        <position position="415"/>
    </location>
</feature>
<comment type="caution">
    <text evidence="14">The sequence shown here is derived from an EMBL/GenBank/DDBJ whole genome shotgun (WGS) entry which is preliminary data.</text>
</comment>
<evidence type="ECO:0000256" key="8">
    <source>
        <dbReference type="RuleBase" id="RU000672"/>
    </source>
</evidence>
<dbReference type="InterPro" id="IPR049948">
    <property type="entry name" value="Cu_Am_ox_TPQ-bd"/>
</dbReference>
<feature type="chain" id="PRO_5022880772" description="Amine oxidase" evidence="10">
    <location>
        <begin position="29"/>
        <end position="679"/>
    </location>
</feature>
<keyword evidence="3 6" id="KW-0801">TPQ</keyword>
<dbReference type="PROSITE" id="PS01164">
    <property type="entry name" value="COPPER_AMINE_OXID_1"/>
    <property type="match status" value="1"/>
</dbReference>
<evidence type="ECO:0000256" key="9">
    <source>
        <dbReference type="SAM" id="MobiDB-lite"/>
    </source>
</evidence>
<dbReference type="InterPro" id="IPR036460">
    <property type="entry name" value="Cu_amine_oxidase_C_sf"/>
</dbReference>
<evidence type="ECO:0000256" key="3">
    <source>
        <dbReference type="ARBA" id="ARBA00022772"/>
    </source>
</evidence>
<dbReference type="Pfam" id="PF02728">
    <property type="entry name" value="Cu_amine_oxidN3"/>
    <property type="match status" value="1"/>
</dbReference>
<dbReference type="InterPro" id="IPR049947">
    <property type="entry name" value="Cu_Am_Ox_Cu-bd"/>
</dbReference>
<dbReference type="SUPFAM" id="SSF54416">
    <property type="entry name" value="Amine oxidase N-terminal region"/>
    <property type="match status" value="2"/>
</dbReference>
<evidence type="ECO:0000256" key="10">
    <source>
        <dbReference type="SAM" id="SignalP"/>
    </source>
</evidence>
<dbReference type="RefSeq" id="WP_146452542.1">
    <property type="nucleotide sequence ID" value="NZ_SJPS01000007.1"/>
</dbReference>
<dbReference type="InterPro" id="IPR016182">
    <property type="entry name" value="Cu_amine_oxidase_N-reg"/>
</dbReference>
<feature type="active site" description="Schiff-base intermediate with substrate; via topaquinone" evidence="6">
    <location>
        <position position="415"/>
    </location>
</feature>
<keyword evidence="5 8" id="KW-0186">Copper</keyword>
<comment type="PTM">
    <text evidence="7 8">Topaquinone (TPQ) is generated by copper-dependent autoxidation of a specific tyrosyl residue.</text>
</comment>
<evidence type="ECO:0000259" key="11">
    <source>
        <dbReference type="Pfam" id="PF01179"/>
    </source>
</evidence>
<evidence type="ECO:0000256" key="7">
    <source>
        <dbReference type="PIRSR" id="PIRSR600269-51"/>
    </source>
</evidence>
<dbReference type="GO" id="GO:0005507">
    <property type="term" value="F:copper ion binding"/>
    <property type="evidence" value="ECO:0007669"/>
    <property type="project" value="InterPro"/>
</dbReference>
<dbReference type="PANTHER" id="PTHR10638:SF41">
    <property type="entry name" value="AMINE OXIDASE"/>
    <property type="match status" value="1"/>
</dbReference>
<evidence type="ECO:0000259" key="13">
    <source>
        <dbReference type="Pfam" id="PF02728"/>
    </source>
</evidence>
<reference evidence="14 15" key="1">
    <citation type="submission" date="2019-02" db="EMBL/GenBank/DDBJ databases">
        <title>Deep-cultivation of Planctomycetes and their phenomic and genomic characterization uncovers novel biology.</title>
        <authorList>
            <person name="Wiegand S."/>
            <person name="Jogler M."/>
            <person name="Boedeker C."/>
            <person name="Pinto D."/>
            <person name="Vollmers J."/>
            <person name="Rivas-Marin E."/>
            <person name="Kohn T."/>
            <person name="Peeters S.H."/>
            <person name="Heuer A."/>
            <person name="Rast P."/>
            <person name="Oberbeckmann S."/>
            <person name="Bunk B."/>
            <person name="Jeske O."/>
            <person name="Meyerdierks A."/>
            <person name="Storesund J.E."/>
            <person name="Kallscheuer N."/>
            <person name="Luecker S."/>
            <person name="Lage O.M."/>
            <person name="Pohl T."/>
            <person name="Merkel B.J."/>
            <person name="Hornburger P."/>
            <person name="Mueller R.-W."/>
            <person name="Bruemmer F."/>
            <person name="Labrenz M."/>
            <person name="Spormann A.M."/>
            <person name="Op Den Camp H."/>
            <person name="Overmann J."/>
            <person name="Amann R."/>
            <person name="Jetten M.S.M."/>
            <person name="Mascher T."/>
            <person name="Medema M.H."/>
            <person name="Devos D.P."/>
            <person name="Kaster A.-K."/>
            <person name="Ovreas L."/>
            <person name="Rohde M."/>
            <person name="Galperin M.Y."/>
            <person name="Jogler C."/>
        </authorList>
    </citation>
    <scope>NUCLEOTIDE SEQUENCE [LARGE SCALE GENOMIC DNA]</scope>
    <source>
        <strain evidence="14 15">Pla144</strain>
    </source>
</reference>
<feature type="signal peptide" evidence="10">
    <location>
        <begin position="1"/>
        <end position="28"/>
    </location>
</feature>
<protein>
    <recommendedName>
        <fullName evidence="8">Amine oxidase</fullName>
        <ecNumber evidence="8">1.4.3.-</ecNumber>
    </recommendedName>
</protein>
<feature type="active site" description="Proton acceptor" evidence="6">
    <location>
        <position position="331"/>
    </location>
</feature>
<keyword evidence="15" id="KW-1185">Reference proteome</keyword>
<dbReference type="PANTHER" id="PTHR10638">
    <property type="entry name" value="COPPER AMINE OXIDASE"/>
    <property type="match status" value="1"/>
</dbReference>
<comment type="similarity">
    <text evidence="1 8">Belongs to the copper/topaquinone oxidase family.</text>
</comment>
<dbReference type="Pfam" id="PF02727">
    <property type="entry name" value="Cu_amine_oxidN2"/>
    <property type="match status" value="1"/>
</dbReference>
<dbReference type="Gene3D" id="2.70.98.20">
    <property type="entry name" value="Copper amine oxidase, catalytic domain"/>
    <property type="match status" value="1"/>
</dbReference>
<dbReference type="Pfam" id="PF01179">
    <property type="entry name" value="Cu_amine_oxid"/>
    <property type="match status" value="1"/>
</dbReference>
<dbReference type="Gene3D" id="3.10.450.40">
    <property type="match status" value="2"/>
</dbReference>
<dbReference type="SUPFAM" id="SSF49998">
    <property type="entry name" value="Amine oxidase catalytic domain"/>
    <property type="match status" value="1"/>
</dbReference>
<evidence type="ECO:0000313" key="14">
    <source>
        <dbReference type="EMBL" id="TWU22803.1"/>
    </source>
</evidence>
<evidence type="ECO:0000259" key="12">
    <source>
        <dbReference type="Pfam" id="PF02727"/>
    </source>
</evidence>
<keyword evidence="4 8" id="KW-0560">Oxidoreductase</keyword>